<dbReference type="GO" id="GO:0016747">
    <property type="term" value="F:acyltransferase activity, transferring groups other than amino-acyl groups"/>
    <property type="evidence" value="ECO:0007669"/>
    <property type="project" value="InterPro"/>
</dbReference>
<sequence length="301" mass="33574">MSVELLAEHRRRWSAIDRLVDTPVIPEAPGNGRTLKHSDGYAVARRLDRRPDEYVALWSSLREYRCDARIRNPEAIADLLSEWIGGLPEPDDDDTELTFNWPGRDVAVIPLLIDYGFRPKATVAIRRTSPPVATPPSDGIVIRELAAEHADAAVDLWREVIDWDNRFLRHPRRPDAVKHLRAEVERFTAKPGTAWVAEVGGAVVGLLVQSVGADSEWIQPLVEPAPVGYLNCLVTTAGHRGGGVGAALVDRAHRTLADSAVPYNTLHYNALNPLSGPFWNRAGYRPLWTNWSRPWRASTTR</sequence>
<evidence type="ECO:0000313" key="2">
    <source>
        <dbReference type="EMBL" id="TQL77423.1"/>
    </source>
</evidence>
<dbReference type="Gene3D" id="3.40.630.30">
    <property type="match status" value="1"/>
</dbReference>
<gene>
    <name evidence="2" type="ORF">FB566_2982</name>
</gene>
<organism evidence="2 3">
    <name type="scientific">Stackebrandtia endophytica</name>
    <dbReference type="NCBI Taxonomy" id="1496996"/>
    <lineage>
        <taxon>Bacteria</taxon>
        <taxon>Bacillati</taxon>
        <taxon>Actinomycetota</taxon>
        <taxon>Actinomycetes</taxon>
        <taxon>Glycomycetales</taxon>
        <taxon>Glycomycetaceae</taxon>
        <taxon>Stackebrandtia</taxon>
    </lineage>
</organism>
<dbReference type="CDD" id="cd04301">
    <property type="entry name" value="NAT_SF"/>
    <property type="match status" value="1"/>
</dbReference>
<dbReference type="Proteomes" id="UP000317043">
    <property type="component" value="Unassembled WGS sequence"/>
</dbReference>
<dbReference type="SUPFAM" id="SSF55729">
    <property type="entry name" value="Acyl-CoA N-acyltransferases (Nat)"/>
    <property type="match status" value="1"/>
</dbReference>
<comment type="caution">
    <text evidence="2">The sequence shown here is derived from an EMBL/GenBank/DDBJ whole genome shotgun (WGS) entry which is preliminary data.</text>
</comment>
<reference evidence="2 3" key="1">
    <citation type="submission" date="2019-06" db="EMBL/GenBank/DDBJ databases">
        <title>Sequencing the genomes of 1000 actinobacteria strains.</title>
        <authorList>
            <person name="Klenk H.-P."/>
        </authorList>
    </citation>
    <scope>NUCLEOTIDE SEQUENCE [LARGE SCALE GENOMIC DNA]</scope>
    <source>
        <strain evidence="2 3">DSM 45928</strain>
    </source>
</reference>
<name>A0A543AXZ4_9ACTN</name>
<dbReference type="InParanoid" id="A0A543AXZ4"/>
<protein>
    <submittedName>
        <fullName evidence="2">Acetyltransferase (GNAT) family protein</fullName>
    </submittedName>
</protein>
<evidence type="ECO:0000259" key="1">
    <source>
        <dbReference type="PROSITE" id="PS51186"/>
    </source>
</evidence>
<dbReference type="PROSITE" id="PS51186">
    <property type="entry name" value="GNAT"/>
    <property type="match status" value="1"/>
</dbReference>
<dbReference type="RefSeq" id="WP_170183299.1">
    <property type="nucleotide sequence ID" value="NZ_JBHTGS010000001.1"/>
</dbReference>
<dbReference type="EMBL" id="VFOW01000001">
    <property type="protein sequence ID" value="TQL77423.1"/>
    <property type="molecule type" value="Genomic_DNA"/>
</dbReference>
<proteinExistence type="predicted"/>
<dbReference type="InterPro" id="IPR016181">
    <property type="entry name" value="Acyl_CoA_acyltransferase"/>
</dbReference>
<feature type="domain" description="N-acetyltransferase" evidence="1">
    <location>
        <begin position="140"/>
        <end position="301"/>
    </location>
</feature>
<dbReference type="Pfam" id="PF00583">
    <property type="entry name" value="Acetyltransf_1"/>
    <property type="match status" value="1"/>
</dbReference>
<accession>A0A543AXZ4</accession>
<keyword evidence="2" id="KW-0808">Transferase</keyword>
<dbReference type="InterPro" id="IPR000182">
    <property type="entry name" value="GNAT_dom"/>
</dbReference>
<dbReference type="AlphaFoldDB" id="A0A543AXZ4"/>
<keyword evidence="3" id="KW-1185">Reference proteome</keyword>
<evidence type="ECO:0000313" key="3">
    <source>
        <dbReference type="Proteomes" id="UP000317043"/>
    </source>
</evidence>